<evidence type="ECO:0000256" key="2">
    <source>
        <dbReference type="ARBA" id="ARBA00023125"/>
    </source>
</evidence>
<dbReference type="PANTHER" id="PTHR30055:SF234">
    <property type="entry name" value="HTH-TYPE TRANSCRIPTIONAL REGULATOR BETI"/>
    <property type="match status" value="1"/>
</dbReference>
<name>A0ABN1KTW3_CLOSU</name>
<dbReference type="SUPFAM" id="SSF46689">
    <property type="entry name" value="Homeodomain-like"/>
    <property type="match status" value="1"/>
</dbReference>
<dbReference type="EMBL" id="BAAACI010000007">
    <property type="protein sequence ID" value="GAA0775855.1"/>
    <property type="molecule type" value="Genomic_DNA"/>
</dbReference>
<keyword evidence="1" id="KW-0805">Transcription regulation</keyword>
<dbReference type="InterPro" id="IPR001647">
    <property type="entry name" value="HTH_TetR"/>
</dbReference>
<feature type="DNA-binding region" description="H-T-H motif" evidence="4">
    <location>
        <begin position="29"/>
        <end position="48"/>
    </location>
</feature>
<dbReference type="RefSeq" id="WP_343827115.1">
    <property type="nucleotide sequence ID" value="NZ_BAAACI010000007.1"/>
</dbReference>
<evidence type="ECO:0000256" key="4">
    <source>
        <dbReference type="PROSITE-ProRule" id="PRU00335"/>
    </source>
</evidence>
<dbReference type="InterPro" id="IPR050109">
    <property type="entry name" value="HTH-type_TetR-like_transc_reg"/>
</dbReference>
<comment type="caution">
    <text evidence="6">The sequence shown here is derived from an EMBL/GenBank/DDBJ whole genome shotgun (WGS) entry which is preliminary data.</text>
</comment>
<keyword evidence="3" id="KW-0804">Transcription</keyword>
<feature type="domain" description="HTH tetR-type" evidence="5">
    <location>
        <begin position="6"/>
        <end position="66"/>
    </location>
</feature>
<evidence type="ECO:0000313" key="7">
    <source>
        <dbReference type="Proteomes" id="UP001501047"/>
    </source>
</evidence>
<evidence type="ECO:0000259" key="5">
    <source>
        <dbReference type="PROSITE" id="PS50977"/>
    </source>
</evidence>
<evidence type="ECO:0000256" key="3">
    <source>
        <dbReference type="ARBA" id="ARBA00023163"/>
    </source>
</evidence>
<dbReference type="Proteomes" id="UP001501047">
    <property type="component" value="Unassembled WGS sequence"/>
</dbReference>
<dbReference type="PANTHER" id="PTHR30055">
    <property type="entry name" value="HTH-TYPE TRANSCRIPTIONAL REGULATOR RUTR"/>
    <property type="match status" value="1"/>
</dbReference>
<keyword evidence="7" id="KW-1185">Reference proteome</keyword>
<protein>
    <recommendedName>
        <fullName evidence="5">HTH tetR-type domain-containing protein</fullName>
    </recommendedName>
</protein>
<dbReference type="PRINTS" id="PR00455">
    <property type="entry name" value="HTHTETR"/>
</dbReference>
<reference evidence="6 7" key="1">
    <citation type="journal article" date="2019" name="Int. J. Syst. Evol. Microbiol.">
        <title>The Global Catalogue of Microorganisms (GCM) 10K type strain sequencing project: providing services to taxonomists for standard genome sequencing and annotation.</title>
        <authorList>
            <consortium name="The Broad Institute Genomics Platform"/>
            <consortium name="The Broad Institute Genome Sequencing Center for Infectious Disease"/>
            <person name="Wu L."/>
            <person name="Ma J."/>
        </authorList>
    </citation>
    <scope>NUCLEOTIDE SEQUENCE [LARGE SCALE GENOMIC DNA]</scope>
    <source>
        <strain evidence="6 7">JCM 1417</strain>
    </source>
</reference>
<accession>A0ABN1KTW3</accession>
<dbReference type="PROSITE" id="PS50977">
    <property type="entry name" value="HTH_TETR_2"/>
    <property type="match status" value="1"/>
</dbReference>
<evidence type="ECO:0000256" key="1">
    <source>
        <dbReference type="ARBA" id="ARBA00023015"/>
    </source>
</evidence>
<dbReference type="InterPro" id="IPR009057">
    <property type="entry name" value="Homeodomain-like_sf"/>
</dbReference>
<keyword evidence="2 4" id="KW-0238">DNA-binding</keyword>
<dbReference type="Gene3D" id="1.10.357.10">
    <property type="entry name" value="Tetracycline Repressor, domain 2"/>
    <property type="match status" value="1"/>
</dbReference>
<proteinExistence type="predicted"/>
<sequence length="189" mass="21983">MNKFSENPREVILEGAKEIALEQGISAINIRAVASRCKISVGTVYNSFSTKSELVVAVVEDFWREAFNDFHKCLKGEKNIFEKIELLYNNLFVYLGKFQENWIEQLALLSSSEKSLGRKREHEFFEKVCKSIVILLDSQDIISDKTWTDNLTKEKMAKFIFSNMLAMLKAREEDITFFMDALKRIIYLK</sequence>
<organism evidence="6 7">
    <name type="scientific">Clostridium subterminale</name>
    <dbReference type="NCBI Taxonomy" id="1550"/>
    <lineage>
        <taxon>Bacteria</taxon>
        <taxon>Bacillati</taxon>
        <taxon>Bacillota</taxon>
        <taxon>Clostridia</taxon>
        <taxon>Eubacteriales</taxon>
        <taxon>Clostridiaceae</taxon>
        <taxon>Clostridium</taxon>
    </lineage>
</organism>
<gene>
    <name evidence="6" type="ORF">GCM10008908_28200</name>
</gene>
<dbReference type="Pfam" id="PF00440">
    <property type="entry name" value="TetR_N"/>
    <property type="match status" value="1"/>
</dbReference>
<evidence type="ECO:0000313" key="6">
    <source>
        <dbReference type="EMBL" id="GAA0775855.1"/>
    </source>
</evidence>